<proteinExistence type="predicted"/>
<keyword evidence="1" id="KW-0614">Plasmid</keyword>
<evidence type="ECO:0000313" key="1">
    <source>
        <dbReference type="EMBL" id="TBC05695.1"/>
    </source>
</evidence>
<sequence>MATRSELDEATVERYRSSCQADKRPILDELVAGRGDRSYACNHQADLPKDGELTPIRKYVA</sequence>
<name>A0AB38HVR2_9HYPH</name>
<protein>
    <submittedName>
        <fullName evidence="1">Uncharacterized protein</fullName>
    </submittedName>
</protein>
<gene>
    <name evidence="1" type="ORF">ELH40_31595</name>
</gene>
<geneLocation type="plasmid" evidence="1">
    <name>pSM92_Rh02</name>
</geneLocation>
<dbReference type="AlphaFoldDB" id="A0AB38HVR2"/>
<evidence type="ECO:0000313" key="2">
    <source>
        <dbReference type="Proteomes" id="UP000294215"/>
    </source>
</evidence>
<comment type="caution">
    <text evidence="1">The sequence shown here is derived from an EMBL/GenBank/DDBJ whole genome shotgun (WGS) entry which is preliminary data.</text>
</comment>
<organism evidence="1 2">
    <name type="scientific">Rhizobium ruizarguesonis</name>
    <dbReference type="NCBI Taxonomy" id="2081791"/>
    <lineage>
        <taxon>Bacteria</taxon>
        <taxon>Pseudomonadati</taxon>
        <taxon>Pseudomonadota</taxon>
        <taxon>Alphaproteobacteria</taxon>
        <taxon>Hyphomicrobiales</taxon>
        <taxon>Rhizobiaceae</taxon>
        <taxon>Rhizobium/Agrobacterium group</taxon>
        <taxon>Rhizobium</taxon>
    </lineage>
</organism>
<dbReference type="Proteomes" id="UP000294215">
    <property type="component" value="Unassembled WGS sequence"/>
</dbReference>
<reference evidence="1 2" key="1">
    <citation type="submission" date="2019-02" db="EMBL/GenBank/DDBJ databases">
        <title>The genomic architecture of introgression among sibling species of bacteria.</title>
        <authorList>
            <person name="Cavassim M.I.A."/>
            <person name="Moeskjaer S."/>
            <person name="Moslemi C."/>
            <person name="Fields B."/>
            <person name="Bachmann A."/>
            <person name="Vilhjalmsson B."/>
            <person name="Schierup M.H."/>
            <person name="Young J.P.W."/>
            <person name="Andersen S.U."/>
        </authorList>
    </citation>
    <scope>NUCLEOTIDE SEQUENCE [LARGE SCALE GENOMIC DNA]</scope>
    <source>
        <strain evidence="1 2">SM92</strain>
        <plasmid evidence="1">pSM92_Rh02</plasmid>
    </source>
</reference>
<dbReference type="EMBL" id="SIMR01000003">
    <property type="protein sequence ID" value="TBC05695.1"/>
    <property type="molecule type" value="Genomic_DNA"/>
</dbReference>
<accession>A0AB38HVR2</accession>